<protein>
    <submittedName>
        <fullName evidence="2">Uncharacterized protein</fullName>
    </submittedName>
</protein>
<dbReference type="EMBL" id="BARU01007666">
    <property type="protein sequence ID" value="GAH46831.1"/>
    <property type="molecule type" value="Genomic_DNA"/>
</dbReference>
<evidence type="ECO:0000313" key="2">
    <source>
        <dbReference type="EMBL" id="GAH46831.1"/>
    </source>
</evidence>
<organism evidence="2">
    <name type="scientific">marine sediment metagenome</name>
    <dbReference type="NCBI Taxonomy" id="412755"/>
    <lineage>
        <taxon>unclassified sequences</taxon>
        <taxon>metagenomes</taxon>
        <taxon>ecological metagenomes</taxon>
    </lineage>
</organism>
<proteinExistence type="predicted"/>
<keyword evidence="1" id="KW-0472">Membrane</keyword>
<gene>
    <name evidence="2" type="ORF">S03H2_15108</name>
</gene>
<comment type="caution">
    <text evidence="2">The sequence shown here is derived from an EMBL/GenBank/DDBJ whole genome shotgun (WGS) entry which is preliminary data.</text>
</comment>
<accession>X1FMB3</accession>
<dbReference type="AlphaFoldDB" id="X1FMB3"/>
<name>X1FMB3_9ZZZZ</name>
<keyword evidence="1" id="KW-1133">Transmembrane helix</keyword>
<sequence>MEKRTKVIIGIGFFIIFFLALTLKFSGDSDNGLNEYEETFIIEEVHIVDTNSSEGNLSNAIN</sequence>
<feature type="non-terminal residue" evidence="2">
    <location>
        <position position="62"/>
    </location>
</feature>
<reference evidence="2" key="1">
    <citation type="journal article" date="2014" name="Front. Microbiol.">
        <title>High frequency of phylogenetically diverse reductive dehalogenase-homologous genes in deep subseafloor sedimentary metagenomes.</title>
        <authorList>
            <person name="Kawai M."/>
            <person name="Futagami T."/>
            <person name="Toyoda A."/>
            <person name="Takaki Y."/>
            <person name="Nishi S."/>
            <person name="Hori S."/>
            <person name="Arai W."/>
            <person name="Tsubouchi T."/>
            <person name="Morono Y."/>
            <person name="Uchiyama I."/>
            <person name="Ito T."/>
            <person name="Fujiyama A."/>
            <person name="Inagaki F."/>
            <person name="Takami H."/>
        </authorList>
    </citation>
    <scope>NUCLEOTIDE SEQUENCE</scope>
    <source>
        <strain evidence="2">Expedition CK06-06</strain>
    </source>
</reference>
<feature type="transmembrane region" description="Helical" evidence="1">
    <location>
        <begin position="7"/>
        <end position="26"/>
    </location>
</feature>
<evidence type="ECO:0000256" key="1">
    <source>
        <dbReference type="SAM" id="Phobius"/>
    </source>
</evidence>
<keyword evidence="1" id="KW-0812">Transmembrane</keyword>